<name>A0A0D4BY85_9MICC</name>
<evidence type="ECO:0000259" key="1">
    <source>
        <dbReference type="Pfam" id="PF20469"/>
    </source>
</evidence>
<dbReference type="InterPro" id="IPR034139">
    <property type="entry name" value="TOPRIM_OLD"/>
</dbReference>
<dbReference type="STRING" id="1618207.UM93_05100"/>
<dbReference type="Proteomes" id="UP000061839">
    <property type="component" value="Chromosome"/>
</dbReference>
<gene>
    <name evidence="2" type="ORF">UM93_05100</name>
</gene>
<dbReference type="PATRIC" id="fig|1618207.4.peg.1038"/>
<dbReference type="AlphaFoldDB" id="A0A0D4BY85"/>
<dbReference type="RefSeq" id="WP_199921811.1">
    <property type="nucleotide sequence ID" value="NZ_CP011005.1"/>
</dbReference>
<reference evidence="2 3" key="1">
    <citation type="journal article" date="2015" name="Genome Announc.">
        <title>Complete Genome Sequencing of Protease-Producing Novel Arthrobacter sp. Strain IHBB 11108 Using PacBio Single-Molecule Real-Time Sequencing Technology.</title>
        <authorList>
            <person name="Kiran S."/>
            <person name="Swarnkar M.K."/>
            <person name="Pal M."/>
            <person name="Thakur R."/>
            <person name="Tewari R."/>
            <person name="Singh A.K."/>
            <person name="Gulati A."/>
        </authorList>
    </citation>
    <scope>NUCLEOTIDE SEQUENCE [LARGE SCALE GENOMIC DNA]</scope>
    <source>
        <strain evidence="2 3">IHBB 11108</strain>
    </source>
</reference>
<sequence length="243" mass="26448">MQLENQARLRFREGLEAERDSRFKASSLTGLATLTRLASEAAPITVVLVEGISDQSAVTTLLERHSTSQQLAESLVLSMGGATNIGHFFRLLGPAGLDLRLAGLFDRAEAGFFQRALGLTTTAQKGPETSPAALPALPEITGTTALTALTEHGFFACQDDLEAELIRALGAARVLQLIEREGDLRSWLSFRNQPAQRERPEAKQLQRFMGTTSGRKEHYAVVLSEALAEPIIPQPLRALLDFL</sequence>
<organism evidence="2 3">
    <name type="scientific">Psychromicrobium lacuslunae</name>
    <dbReference type="NCBI Taxonomy" id="1618207"/>
    <lineage>
        <taxon>Bacteria</taxon>
        <taxon>Bacillati</taxon>
        <taxon>Actinomycetota</taxon>
        <taxon>Actinomycetes</taxon>
        <taxon>Micrococcales</taxon>
        <taxon>Micrococcaceae</taxon>
        <taxon>Psychromicrobium</taxon>
    </lineage>
</organism>
<dbReference type="EMBL" id="CP011005">
    <property type="protein sequence ID" value="AJT41051.1"/>
    <property type="molecule type" value="Genomic_DNA"/>
</dbReference>
<evidence type="ECO:0000313" key="3">
    <source>
        <dbReference type="Proteomes" id="UP000061839"/>
    </source>
</evidence>
<proteinExistence type="predicted"/>
<dbReference type="Pfam" id="PF20469">
    <property type="entry name" value="OLD-like_TOPRIM"/>
    <property type="match status" value="1"/>
</dbReference>
<evidence type="ECO:0000313" key="2">
    <source>
        <dbReference type="EMBL" id="AJT41051.1"/>
    </source>
</evidence>
<feature type="domain" description="OLD protein-like TOPRIM" evidence="1">
    <location>
        <begin position="46"/>
        <end position="106"/>
    </location>
</feature>
<dbReference type="KEGG" id="ari:UM93_05100"/>
<protein>
    <recommendedName>
        <fullName evidence="1">OLD protein-like TOPRIM domain-containing protein</fullName>
    </recommendedName>
</protein>
<dbReference type="HOGENOM" id="CLU_1336868_0_0_11"/>
<accession>A0A0D4BY85</accession>
<keyword evidence="3" id="KW-1185">Reference proteome</keyword>